<feature type="domain" description="Histidine kinase/HSP90-like ATPase" evidence="2">
    <location>
        <begin position="104"/>
        <end position="214"/>
    </location>
</feature>
<keyword evidence="1" id="KW-0418">Kinase</keyword>
<dbReference type="PANTHER" id="PTHR35526:SF3">
    <property type="entry name" value="ANTI-SIGMA-F FACTOR RSBW"/>
    <property type="match status" value="1"/>
</dbReference>
<comment type="caution">
    <text evidence="3">The sequence shown here is derived from an EMBL/GenBank/DDBJ whole genome shotgun (WGS) entry which is preliminary data.</text>
</comment>
<dbReference type="Pfam" id="PF13581">
    <property type="entry name" value="HATPase_c_2"/>
    <property type="match status" value="1"/>
</dbReference>
<evidence type="ECO:0000256" key="1">
    <source>
        <dbReference type="ARBA" id="ARBA00022527"/>
    </source>
</evidence>
<dbReference type="InterPro" id="IPR050267">
    <property type="entry name" value="Anti-sigma-factor_SerPK"/>
</dbReference>
<dbReference type="Gene3D" id="3.30.565.10">
    <property type="entry name" value="Histidine kinase-like ATPase, C-terminal domain"/>
    <property type="match status" value="1"/>
</dbReference>
<dbReference type="GO" id="GO:0005524">
    <property type="term" value="F:ATP binding"/>
    <property type="evidence" value="ECO:0007669"/>
    <property type="project" value="UniProtKB-KW"/>
</dbReference>
<accession>A0ABU2XQU3</accession>
<proteinExistence type="predicted"/>
<evidence type="ECO:0000313" key="4">
    <source>
        <dbReference type="Proteomes" id="UP001180754"/>
    </source>
</evidence>
<keyword evidence="1" id="KW-0723">Serine/threonine-protein kinase</keyword>
<keyword evidence="4" id="KW-1185">Reference proteome</keyword>
<evidence type="ECO:0000259" key="2">
    <source>
        <dbReference type="Pfam" id="PF13581"/>
    </source>
</evidence>
<reference evidence="3" key="1">
    <citation type="submission" date="2024-05" db="EMBL/GenBank/DDBJ databases">
        <title>30 novel species of actinomycetes from the DSMZ collection.</title>
        <authorList>
            <person name="Nouioui I."/>
        </authorList>
    </citation>
    <scope>NUCLEOTIDE SEQUENCE</scope>
    <source>
        <strain evidence="3">DSM 41529</strain>
    </source>
</reference>
<dbReference type="InterPro" id="IPR003594">
    <property type="entry name" value="HATPase_dom"/>
</dbReference>
<keyword evidence="1" id="KW-0808">Transferase</keyword>
<dbReference type="SUPFAM" id="SSF55874">
    <property type="entry name" value="ATPase domain of HSP90 chaperone/DNA topoisomerase II/histidine kinase"/>
    <property type="match status" value="1"/>
</dbReference>
<organism evidence="3 4">
    <name type="scientific">Streptomyces lonegramiae</name>
    <dbReference type="NCBI Taxonomy" id="3075524"/>
    <lineage>
        <taxon>Bacteria</taxon>
        <taxon>Bacillati</taxon>
        <taxon>Actinomycetota</taxon>
        <taxon>Actinomycetes</taxon>
        <taxon>Kitasatosporales</taxon>
        <taxon>Streptomycetaceae</taxon>
        <taxon>Streptomyces</taxon>
    </lineage>
</organism>
<name>A0ABU2XQU3_9ACTN</name>
<protein>
    <submittedName>
        <fullName evidence="3">ATP-binding protein</fullName>
    </submittedName>
</protein>
<keyword evidence="3" id="KW-0067">ATP-binding</keyword>
<dbReference type="RefSeq" id="WP_311728785.1">
    <property type="nucleotide sequence ID" value="NZ_JAVRFD010000025.1"/>
</dbReference>
<evidence type="ECO:0000313" key="3">
    <source>
        <dbReference type="EMBL" id="MDT0548217.1"/>
    </source>
</evidence>
<dbReference type="InterPro" id="IPR036890">
    <property type="entry name" value="HATPase_C_sf"/>
</dbReference>
<gene>
    <name evidence="3" type="ORF">RND15_36840</name>
</gene>
<sequence>MKVLAEGRFRSWCGRRCGGRVLVATTPGGRCGGAGSGHICSVRFLSYGRWAACAARGVGCCRARYGATSPYPARASRGSMRAPMKPPSMPDGAPVVLWRWRGSEPEAPARARAVLGYVLSGLGYDGEAVSDAVLAVSELVANAAEHAVGPYELRLRRTASDVICEVVDHNPEIPSFAVGALLPSEEEGQGGGLEALCALLSERGRGLHIVHELTRGAWGFHRSGVTKAAWIALPLPVDGEGRSGE</sequence>
<keyword evidence="3" id="KW-0547">Nucleotide-binding</keyword>
<dbReference type="EMBL" id="JAVRFD010000025">
    <property type="protein sequence ID" value="MDT0548217.1"/>
    <property type="molecule type" value="Genomic_DNA"/>
</dbReference>
<dbReference type="PANTHER" id="PTHR35526">
    <property type="entry name" value="ANTI-SIGMA-F FACTOR RSBW-RELATED"/>
    <property type="match status" value="1"/>
</dbReference>
<dbReference type="Proteomes" id="UP001180754">
    <property type="component" value="Unassembled WGS sequence"/>
</dbReference>
<dbReference type="CDD" id="cd16936">
    <property type="entry name" value="HATPase_RsbW-like"/>
    <property type="match status" value="1"/>
</dbReference>